<sequence>MKSTIKAFNDDHEVVFDVFACGLASKVALENNLKTIAVVCNSQEQREVEAACWRTHERTNPHKSSQGVPLAIDAITIPTTKEVMEESGQDMESLIMKEKLKSSSSF</sequence>
<gene>
    <name evidence="1" type="ORF">GOP47_0021087</name>
</gene>
<protein>
    <submittedName>
        <fullName evidence="1">Uncharacterized protein</fullName>
    </submittedName>
</protein>
<reference evidence="1" key="1">
    <citation type="submission" date="2021-01" db="EMBL/GenBank/DDBJ databases">
        <title>Adiantum capillus-veneris genome.</title>
        <authorList>
            <person name="Fang Y."/>
            <person name="Liao Q."/>
        </authorList>
    </citation>
    <scope>NUCLEOTIDE SEQUENCE</scope>
    <source>
        <strain evidence="1">H3</strain>
        <tissue evidence="1">Leaf</tissue>
    </source>
</reference>
<name>A0A9D4Z8C0_ADICA</name>
<dbReference type="AlphaFoldDB" id="A0A9D4Z8C0"/>
<proteinExistence type="predicted"/>
<accession>A0A9D4Z8C0</accession>
<evidence type="ECO:0000313" key="1">
    <source>
        <dbReference type="EMBL" id="KAI5064417.1"/>
    </source>
</evidence>
<comment type="caution">
    <text evidence="1">The sequence shown here is derived from an EMBL/GenBank/DDBJ whole genome shotgun (WGS) entry which is preliminary data.</text>
</comment>
<evidence type="ECO:0000313" key="2">
    <source>
        <dbReference type="Proteomes" id="UP000886520"/>
    </source>
</evidence>
<dbReference type="EMBL" id="JABFUD020000020">
    <property type="protein sequence ID" value="KAI5064417.1"/>
    <property type="molecule type" value="Genomic_DNA"/>
</dbReference>
<organism evidence="1 2">
    <name type="scientific">Adiantum capillus-veneris</name>
    <name type="common">Maidenhair fern</name>
    <dbReference type="NCBI Taxonomy" id="13818"/>
    <lineage>
        <taxon>Eukaryota</taxon>
        <taxon>Viridiplantae</taxon>
        <taxon>Streptophyta</taxon>
        <taxon>Embryophyta</taxon>
        <taxon>Tracheophyta</taxon>
        <taxon>Polypodiopsida</taxon>
        <taxon>Polypodiidae</taxon>
        <taxon>Polypodiales</taxon>
        <taxon>Pteridineae</taxon>
        <taxon>Pteridaceae</taxon>
        <taxon>Vittarioideae</taxon>
        <taxon>Adiantum</taxon>
    </lineage>
</organism>
<dbReference type="Proteomes" id="UP000886520">
    <property type="component" value="Chromosome 20"/>
</dbReference>
<keyword evidence="2" id="KW-1185">Reference proteome</keyword>